<proteinExistence type="predicted"/>
<keyword evidence="1" id="KW-0482">Metalloprotease</keyword>
<keyword evidence="1" id="KW-0378">Hydrolase</keyword>
<gene>
    <name evidence="1" type="ORF">M8T91_01430</name>
</gene>
<organism evidence="1 2">
    <name type="scientific">Microbulbifer spongiae</name>
    <dbReference type="NCBI Taxonomy" id="2944933"/>
    <lineage>
        <taxon>Bacteria</taxon>
        <taxon>Pseudomonadati</taxon>
        <taxon>Pseudomonadota</taxon>
        <taxon>Gammaproteobacteria</taxon>
        <taxon>Cellvibrionales</taxon>
        <taxon>Microbulbiferaceae</taxon>
        <taxon>Microbulbifer</taxon>
    </lineage>
</organism>
<protein>
    <submittedName>
        <fullName evidence="1">Zinc-dependent metalloprotease</fullName>
    </submittedName>
</protein>
<dbReference type="InterPro" id="IPR024079">
    <property type="entry name" value="MetalloPept_cat_dom_sf"/>
</dbReference>
<dbReference type="Pfam" id="PF13688">
    <property type="entry name" value="Reprolysin_5"/>
    <property type="match status" value="1"/>
</dbReference>
<reference evidence="1 2" key="1">
    <citation type="submission" date="2022-05" db="EMBL/GenBank/DDBJ databases">
        <title>Microbulbifer sp. nov., isolated from sponge.</title>
        <authorList>
            <person name="Gao L."/>
        </authorList>
    </citation>
    <scope>NUCLEOTIDE SEQUENCE [LARGE SCALE GENOMIC DNA]</scope>
    <source>
        <strain evidence="1 2">MI-G</strain>
    </source>
</reference>
<dbReference type="Proteomes" id="UP001321520">
    <property type="component" value="Chromosome"/>
</dbReference>
<evidence type="ECO:0000313" key="1">
    <source>
        <dbReference type="EMBL" id="WKD50119.1"/>
    </source>
</evidence>
<keyword evidence="2" id="KW-1185">Reference proteome</keyword>
<dbReference type="Gene3D" id="3.40.390.10">
    <property type="entry name" value="Collagenase (Catalytic Domain)"/>
    <property type="match status" value="1"/>
</dbReference>
<dbReference type="EMBL" id="CP098023">
    <property type="protein sequence ID" value="WKD50119.1"/>
    <property type="molecule type" value="Genomic_DNA"/>
</dbReference>
<dbReference type="SUPFAM" id="SSF55486">
    <property type="entry name" value="Metalloproteases ('zincins'), catalytic domain"/>
    <property type="match status" value="1"/>
</dbReference>
<keyword evidence="1" id="KW-0645">Protease</keyword>
<dbReference type="RefSeq" id="WP_301416115.1">
    <property type="nucleotide sequence ID" value="NZ_CP098023.1"/>
</dbReference>
<evidence type="ECO:0000313" key="2">
    <source>
        <dbReference type="Proteomes" id="UP001321520"/>
    </source>
</evidence>
<dbReference type="GO" id="GO:0008237">
    <property type="term" value="F:metallopeptidase activity"/>
    <property type="evidence" value="ECO:0007669"/>
    <property type="project" value="UniProtKB-KW"/>
</dbReference>
<accession>A0ABY9EF03</accession>
<sequence>MGKEIMRGITLFKIFLLMLLLTDNTIAEEVYDLFSKPGNGNAVSEKSEIQASEQGKKGIINIGRFNENVKKITHDSRVVFDLKDKKILFKVDRVVRKGVERFSFSASSADRGNIQISENNGRVVGSLNYAGKLFKIRSDENGDTVLIEVPKEDLIDHDEAYHEDYNYLPLIDQSLLDFGSVAEAGDSGSEFTVIVAYTSSFANSAGDITAYMDLLELETNMSYENSEVQTRVKIVHAYQTGYSDSGNFATDLNSFSNTSNAHTQQLYDLRNQYNADIMMLLTGNNYSGCGQARSIGATEQNALAAAKESCATGNYSFGHEIGHLFGARHIISQDPSMTPFPYGHGYCNVTAGTWRTVMAYNCPQGTGGSRIQYWSNPDVYIQGQATGTRDIEFNAKVMNVRAVEVANFRVSPTPNLAWLIPVLHIILF</sequence>
<name>A0ABY9EF03_9GAMM</name>